<dbReference type="EMBL" id="KN828629">
    <property type="protein sequence ID" value="KIK74705.1"/>
    <property type="molecule type" value="Genomic_DNA"/>
</dbReference>
<protein>
    <submittedName>
        <fullName evidence="2">Uncharacterized protein</fullName>
    </submittedName>
</protein>
<evidence type="ECO:0000313" key="3">
    <source>
        <dbReference type="Proteomes" id="UP000054538"/>
    </source>
</evidence>
<organism evidence="2 3">
    <name type="scientific">Paxillus rubicundulus Ve08.2h10</name>
    <dbReference type="NCBI Taxonomy" id="930991"/>
    <lineage>
        <taxon>Eukaryota</taxon>
        <taxon>Fungi</taxon>
        <taxon>Dikarya</taxon>
        <taxon>Basidiomycota</taxon>
        <taxon>Agaricomycotina</taxon>
        <taxon>Agaricomycetes</taxon>
        <taxon>Agaricomycetidae</taxon>
        <taxon>Boletales</taxon>
        <taxon>Paxilineae</taxon>
        <taxon>Paxillaceae</taxon>
        <taxon>Paxillus</taxon>
    </lineage>
</organism>
<dbReference type="STRING" id="930991.A0A0D0DBS3"/>
<evidence type="ECO:0000313" key="1">
    <source>
        <dbReference type="EMBL" id="KIK74505.1"/>
    </source>
</evidence>
<dbReference type="AlphaFoldDB" id="A0A0D0DBS3"/>
<reference evidence="2 3" key="1">
    <citation type="submission" date="2014-04" db="EMBL/GenBank/DDBJ databases">
        <authorList>
            <consortium name="DOE Joint Genome Institute"/>
            <person name="Kuo A."/>
            <person name="Kohler A."/>
            <person name="Jargeat P."/>
            <person name="Nagy L.G."/>
            <person name="Floudas D."/>
            <person name="Copeland A."/>
            <person name="Barry K.W."/>
            <person name="Cichocki N."/>
            <person name="Veneault-Fourrey C."/>
            <person name="LaButti K."/>
            <person name="Lindquist E.A."/>
            <person name="Lipzen A."/>
            <person name="Lundell T."/>
            <person name="Morin E."/>
            <person name="Murat C."/>
            <person name="Sun H."/>
            <person name="Tunlid A."/>
            <person name="Henrissat B."/>
            <person name="Grigoriev I.V."/>
            <person name="Hibbett D.S."/>
            <person name="Martin F."/>
            <person name="Nordberg H.P."/>
            <person name="Cantor M.N."/>
            <person name="Hua S.X."/>
        </authorList>
    </citation>
    <scope>NUCLEOTIDE SEQUENCE [LARGE SCALE GENOMIC DNA]</scope>
    <source>
        <strain evidence="2 3">Ve08.2h10</strain>
    </source>
</reference>
<name>A0A0D0DBS3_9AGAM</name>
<evidence type="ECO:0000313" key="2">
    <source>
        <dbReference type="EMBL" id="KIK74705.1"/>
    </source>
</evidence>
<reference evidence="3" key="2">
    <citation type="submission" date="2015-01" db="EMBL/GenBank/DDBJ databases">
        <title>Evolutionary Origins and Diversification of the Mycorrhizal Mutualists.</title>
        <authorList>
            <consortium name="DOE Joint Genome Institute"/>
            <consortium name="Mycorrhizal Genomics Consortium"/>
            <person name="Kohler A."/>
            <person name="Kuo A."/>
            <person name="Nagy L.G."/>
            <person name="Floudas D."/>
            <person name="Copeland A."/>
            <person name="Barry K.W."/>
            <person name="Cichocki N."/>
            <person name="Veneault-Fourrey C."/>
            <person name="LaButti K."/>
            <person name="Lindquist E.A."/>
            <person name="Lipzen A."/>
            <person name="Lundell T."/>
            <person name="Morin E."/>
            <person name="Murat C."/>
            <person name="Riley R."/>
            <person name="Ohm R."/>
            <person name="Sun H."/>
            <person name="Tunlid A."/>
            <person name="Henrissat B."/>
            <person name="Grigoriev I.V."/>
            <person name="Hibbett D.S."/>
            <person name="Martin F."/>
        </authorList>
    </citation>
    <scope>NUCLEOTIDE SEQUENCE [LARGE SCALE GENOMIC DNA]</scope>
    <source>
        <strain evidence="1 3">Ve08.2h10</strain>
    </source>
</reference>
<keyword evidence="3" id="KW-1185">Reference proteome</keyword>
<accession>A0A0D0DBS3</accession>
<dbReference type="EMBL" id="KN828801">
    <property type="protein sequence ID" value="KIK74505.1"/>
    <property type="molecule type" value="Genomic_DNA"/>
</dbReference>
<feature type="non-terminal residue" evidence="2">
    <location>
        <position position="1"/>
    </location>
</feature>
<reference evidence="2" key="3">
    <citation type="submission" date="2015-02" db="EMBL/GenBank/DDBJ databases">
        <title>Evolutionary Origins and Diversification of the Mycorrhizal Mutualists.</title>
        <authorList>
            <consortium name="DOE Joint Genome Institute"/>
            <consortium name="Mycorrhizal Genomics Consortium"/>
            <person name="Kohler A."/>
            <person name="Kuo A."/>
            <person name="Nagy L.G."/>
            <person name="Floudas D."/>
            <person name="Copeland A."/>
            <person name="Barry K.W."/>
            <person name="Cichocki N."/>
            <person name="Veneault-Fourrey C."/>
            <person name="LaButti K."/>
            <person name="Lindquist E.A."/>
            <person name="Lipzen A."/>
            <person name="Lundell T."/>
            <person name="Morin E."/>
            <person name="Murat C."/>
            <person name="Riley R."/>
            <person name="Ohm R."/>
            <person name="Sun H."/>
            <person name="Tunlid A."/>
            <person name="Henrissat B."/>
            <person name="Grigoriev I.V."/>
            <person name="Hibbett D.S."/>
            <person name="Martin F."/>
        </authorList>
    </citation>
    <scope>NUCLEOTIDE SEQUENCE</scope>
    <source>
        <strain evidence="2 3">Ve08.2h10</strain>
    </source>
</reference>
<sequence length="89" mass="10420">AHPFSWKHLPSTMCPLSKKEVTKRIDCIGGMLYYLLNAVPFNIVKTMGRWSSESFTLYLLLHALVLAPFLQHQPKLMHQLRRYILPPVW</sequence>
<dbReference type="Proteomes" id="UP000054538">
    <property type="component" value="Unassembled WGS sequence"/>
</dbReference>
<dbReference type="HOGENOM" id="CLU_003292_9_3_1"/>
<proteinExistence type="predicted"/>
<gene>
    <name evidence="2" type="ORF">PAXRUDRAFT_174893</name>
    <name evidence="1" type="ORF">PAXRUDRAFT_175543</name>
</gene>
<dbReference type="OrthoDB" id="2678913at2759"/>